<gene>
    <name evidence="1" type="ORF">E2C01_093532</name>
</gene>
<dbReference type="EMBL" id="VSRR010112944">
    <property type="protein sequence ID" value="MPC98178.1"/>
    <property type="molecule type" value="Genomic_DNA"/>
</dbReference>
<evidence type="ECO:0000313" key="1">
    <source>
        <dbReference type="EMBL" id="MPC98178.1"/>
    </source>
</evidence>
<evidence type="ECO:0000313" key="2">
    <source>
        <dbReference type="Proteomes" id="UP000324222"/>
    </source>
</evidence>
<keyword evidence="2" id="KW-1185">Reference proteome</keyword>
<organism evidence="1 2">
    <name type="scientific">Portunus trituberculatus</name>
    <name type="common">Swimming crab</name>
    <name type="synonym">Neptunus trituberculatus</name>
    <dbReference type="NCBI Taxonomy" id="210409"/>
    <lineage>
        <taxon>Eukaryota</taxon>
        <taxon>Metazoa</taxon>
        <taxon>Ecdysozoa</taxon>
        <taxon>Arthropoda</taxon>
        <taxon>Crustacea</taxon>
        <taxon>Multicrustacea</taxon>
        <taxon>Malacostraca</taxon>
        <taxon>Eumalacostraca</taxon>
        <taxon>Eucarida</taxon>
        <taxon>Decapoda</taxon>
        <taxon>Pleocyemata</taxon>
        <taxon>Brachyura</taxon>
        <taxon>Eubrachyura</taxon>
        <taxon>Portunoidea</taxon>
        <taxon>Portunidae</taxon>
        <taxon>Portuninae</taxon>
        <taxon>Portunus</taxon>
    </lineage>
</organism>
<name>A0A5B7JYZ1_PORTR</name>
<accession>A0A5B7JYZ1</accession>
<dbReference type="Proteomes" id="UP000324222">
    <property type="component" value="Unassembled WGS sequence"/>
</dbReference>
<protein>
    <submittedName>
        <fullName evidence="1">Uncharacterized protein</fullName>
    </submittedName>
</protein>
<proteinExistence type="predicted"/>
<comment type="caution">
    <text evidence="1">The sequence shown here is derived from an EMBL/GenBank/DDBJ whole genome shotgun (WGS) entry which is preliminary data.</text>
</comment>
<dbReference type="AlphaFoldDB" id="A0A5B7JYZ1"/>
<reference evidence="1 2" key="1">
    <citation type="submission" date="2019-05" db="EMBL/GenBank/DDBJ databases">
        <title>Another draft genome of Portunus trituberculatus and its Hox gene families provides insights of decapod evolution.</title>
        <authorList>
            <person name="Jeong J.-H."/>
            <person name="Song I."/>
            <person name="Kim S."/>
            <person name="Choi T."/>
            <person name="Kim D."/>
            <person name="Ryu S."/>
            <person name="Kim W."/>
        </authorList>
    </citation>
    <scope>NUCLEOTIDE SEQUENCE [LARGE SCALE GENOMIC DNA]</scope>
    <source>
        <tissue evidence="1">Muscle</tissue>
    </source>
</reference>
<sequence>MSGKIFTARQQWLALSSNKWILDVVCGHVLEFDELPLQFALPRPLSLSESDRAALDAALLRFVE</sequence>